<reference evidence="1 2" key="1">
    <citation type="submission" date="2015-07" db="EMBL/GenBank/DDBJ databases">
        <authorList>
            <person name="Voget S."/>
            <person name="Dogs M."/>
            <person name="Brinkhoff T.H."/>
            <person name="Daniel R."/>
        </authorList>
    </citation>
    <scope>NUCLEOTIDE SEQUENCE [LARGE SCALE GENOMIC DNA]</scope>
    <source>
        <strain evidence="1 2">B14</strain>
    </source>
</reference>
<sequence>MHVRKLPHQCGILRLIAGGQVPLVTRVFAREGVKGLERCFPAQIRTEKGEQTVISDSRTICETLPSTGDLKATAQQVASAMNAQLRAEGGAMNNKLSDLNDHLFMQLERLSDESLSPEDIHKEVKRAGALVAVADHISSNADLQFKAAKLFAEHGDKVLGHLPQIIGSSSK</sequence>
<proteinExistence type="predicted"/>
<evidence type="ECO:0000313" key="1">
    <source>
        <dbReference type="EMBL" id="WVX48919.1"/>
    </source>
</evidence>
<keyword evidence="2" id="KW-1185">Reference proteome</keyword>
<organism evidence="1 2">
    <name type="scientific">Roseobacter fucihabitans</name>
    <dbReference type="NCBI Taxonomy" id="1537242"/>
    <lineage>
        <taxon>Bacteria</taxon>
        <taxon>Pseudomonadati</taxon>
        <taxon>Pseudomonadota</taxon>
        <taxon>Alphaproteobacteria</taxon>
        <taxon>Rhodobacterales</taxon>
        <taxon>Roseobacteraceae</taxon>
        <taxon>Roseobacter</taxon>
    </lineage>
</organism>
<dbReference type="Proteomes" id="UP001318682">
    <property type="component" value="Chromosome"/>
</dbReference>
<name>A0ABZ2BSB7_9RHOB</name>
<accession>A0ABZ2BSB7</accession>
<reference evidence="2" key="2">
    <citation type="submission" date="2024-01" db="EMBL/GenBank/DDBJ databases">
        <title>Roseobacter fucihabitans sp. nov., isolated from the brown alga Fucus spiralis.</title>
        <authorList>
            <person name="Hahnke S."/>
            <person name="Berger M."/>
            <person name="Schlingloff A."/>
            <person name="Athale I."/>
            <person name="Neumann-Schaal M."/>
            <person name="Adenaya A."/>
            <person name="Poehlein A."/>
            <person name="Daniel R."/>
            <person name="Pertersen J."/>
            <person name="Brinkhoff T."/>
        </authorList>
    </citation>
    <scope>NUCLEOTIDE SEQUENCE [LARGE SCALE GENOMIC DNA]</scope>
    <source>
        <strain evidence="2">B14</strain>
    </source>
</reference>
<evidence type="ECO:0000313" key="2">
    <source>
        <dbReference type="Proteomes" id="UP001318682"/>
    </source>
</evidence>
<dbReference type="EMBL" id="CP143423">
    <property type="protein sequence ID" value="WVX48919.1"/>
    <property type="molecule type" value="Genomic_DNA"/>
</dbReference>
<protein>
    <submittedName>
        <fullName evidence="1">Uncharacterized protein</fullName>
    </submittedName>
</protein>
<gene>
    <name evidence="1" type="ORF">ROLI_020020</name>
</gene>